<evidence type="ECO:0000256" key="1">
    <source>
        <dbReference type="ARBA" id="ARBA00004613"/>
    </source>
</evidence>
<dbReference type="GO" id="GO:0005576">
    <property type="term" value="C:extracellular region"/>
    <property type="evidence" value="ECO:0007669"/>
    <property type="project" value="UniProtKB-SubCell"/>
</dbReference>
<comment type="subcellular location">
    <subcellularLocation>
        <location evidence="1">Secreted</location>
    </subcellularLocation>
</comment>
<evidence type="ECO:0000256" key="5">
    <source>
        <dbReference type="ARBA" id="ARBA00022729"/>
    </source>
</evidence>
<gene>
    <name evidence="8" type="ORF">CXB51_016344</name>
</gene>
<dbReference type="EMBL" id="JAHUZN010000007">
    <property type="protein sequence ID" value="KAG8488322.1"/>
    <property type="molecule type" value="Genomic_DNA"/>
</dbReference>
<feature type="signal peptide" evidence="7">
    <location>
        <begin position="1"/>
        <end position="24"/>
    </location>
</feature>
<evidence type="ECO:0000256" key="2">
    <source>
        <dbReference type="ARBA" id="ARBA00009178"/>
    </source>
</evidence>
<name>A0A8J5YSY5_9ROSI</name>
<evidence type="ECO:0000313" key="8">
    <source>
        <dbReference type="EMBL" id="KAG8488322.1"/>
    </source>
</evidence>
<dbReference type="OrthoDB" id="939422at2759"/>
<sequence length="111" mass="12331">MGYFPLFILASLLLINNSVTKSAALAFPESKPNTTKYDETIGEFIEDEEQVVLFGESEVKQRSLAAATPISYGALQRQPVCKAYIYANCIKPAGPDYRPCTTYNRCKRGVK</sequence>
<dbReference type="Proteomes" id="UP000701853">
    <property type="component" value="Chromosome 7"/>
</dbReference>
<dbReference type="GO" id="GO:0005179">
    <property type="term" value="F:hormone activity"/>
    <property type="evidence" value="ECO:0007669"/>
    <property type="project" value="UniProtKB-KW"/>
</dbReference>
<dbReference type="InterPro" id="IPR008801">
    <property type="entry name" value="RALF"/>
</dbReference>
<keyword evidence="5 7" id="KW-0732">Signal</keyword>
<proteinExistence type="inferred from homology"/>
<dbReference type="InterPro" id="IPR039252">
    <property type="entry name" value="RALFL27"/>
</dbReference>
<keyword evidence="4" id="KW-0372">Hormone</keyword>
<keyword evidence="3" id="KW-0964">Secreted</keyword>
<dbReference type="AlphaFoldDB" id="A0A8J5YSY5"/>
<evidence type="ECO:0000256" key="3">
    <source>
        <dbReference type="ARBA" id="ARBA00022525"/>
    </source>
</evidence>
<accession>A0A8J5YSY5</accession>
<dbReference type="Pfam" id="PF05498">
    <property type="entry name" value="RALF"/>
    <property type="match status" value="1"/>
</dbReference>
<evidence type="ECO:0000256" key="7">
    <source>
        <dbReference type="SAM" id="SignalP"/>
    </source>
</evidence>
<dbReference type="PANTHER" id="PTHR39112:SF1">
    <property type="entry name" value="PROTEIN RALF-LIKE 27"/>
    <property type="match status" value="1"/>
</dbReference>
<reference evidence="8 9" key="1">
    <citation type="journal article" date="2021" name="bioRxiv">
        <title>The Gossypium anomalum genome as a resource for cotton improvement and evolutionary analysis of hybrid incompatibility.</title>
        <authorList>
            <person name="Grover C.E."/>
            <person name="Yuan D."/>
            <person name="Arick M.A."/>
            <person name="Miller E.R."/>
            <person name="Hu G."/>
            <person name="Peterson D.G."/>
            <person name="Wendel J.F."/>
            <person name="Udall J.A."/>
        </authorList>
    </citation>
    <scope>NUCLEOTIDE SEQUENCE [LARGE SCALE GENOMIC DNA]</scope>
    <source>
        <strain evidence="8">JFW-Udall</strain>
        <tissue evidence="8">Leaf</tissue>
    </source>
</reference>
<evidence type="ECO:0000313" key="9">
    <source>
        <dbReference type="Proteomes" id="UP000701853"/>
    </source>
</evidence>
<protein>
    <submittedName>
        <fullName evidence="8">Uncharacterized protein</fullName>
    </submittedName>
</protein>
<comment type="similarity">
    <text evidence="2">Belongs to the plant rapid alkalinization factor (RALF) family.</text>
</comment>
<evidence type="ECO:0000256" key="6">
    <source>
        <dbReference type="ARBA" id="ARBA00023157"/>
    </source>
</evidence>
<dbReference type="GO" id="GO:0040008">
    <property type="term" value="P:regulation of growth"/>
    <property type="evidence" value="ECO:0007669"/>
    <property type="project" value="UniProtKB-ARBA"/>
</dbReference>
<evidence type="ECO:0000256" key="4">
    <source>
        <dbReference type="ARBA" id="ARBA00022702"/>
    </source>
</evidence>
<keyword evidence="6" id="KW-1015">Disulfide bond</keyword>
<keyword evidence="9" id="KW-1185">Reference proteome</keyword>
<feature type="chain" id="PRO_5035183299" evidence="7">
    <location>
        <begin position="25"/>
        <end position="111"/>
    </location>
</feature>
<dbReference type="PANTHER" id="PTHR39112">
    <property type="entry name" value="PROTEIN RALF-LIKE 27-RELATED"/>
    <property type="match status" value="1"/>
</dbReference>
<comment type="caution">
    <text evidence="8">The sequence shown here is derived from an EMBL/GenBank/DDBJ whole genome shotgun (WGS) entry which is preliminary data.</text>
</comment>
<organism evidence="8 9">
    <name type="scientific">Gossypium anomalum</name>
    <dbReference type="NCBI Taxonomy" id="47600"/>
    <lineage>
        <taxon>Eukaryota</taxon>
        <taxon>Viridiplantae</taxon>
        <taxon>Streptophyta</taxon>
        <taxon>Embryophyta</taxon>
        <taxon>Tracheophyta</taxon>
        <taxon>Spermatophyta</taxon>
        <taxon>Magnoliopsida</taxon>
        <taxon>eudicotyledons</taxon>
        <taxon>Gunneridae</taxon>
        <taxon>Pentapetalae</taxon>
        <taxon>rosids</taxon>
        <taxon>malvids</taxon>
        <taxon>Malvales</taxon>
        <taxon>Malvaceae</taxon>
        <taxon>Malvoideae</taxon>
        <taxon>Gossypium</taxon>
    </lineage>
</organism>